<protein>
    <recommendedName>
        <fullName evidence="11">Cytochrome P450</fullName>
    </recommendedName>
</protein>
<reference evidence="9" key="3">
    <citation type="submission" date="2015-06" db="UniProtKB">
        <authorList>
            <consortium name="EnsemblMetazoa"/>
        </authorList>
    </citation>
    <scope>IDENTIFICATION</scope>
</reference>
<keyword evidence="10" id="KW-1185">Reference proteome</keyword>
<dbReference type="Pfam" id="PF00067">
    <property type="entry name" value="p450"/>
    <property type="match status" value="1"/>
</dbReference>
<dbReference type="EnsemblMetazoa" id="CapteT73286">
    <property type="protein sequence ID" value="CapteP73286"/>
    <property type="gene ID" value="CapteG73286"/>
</dbReference>
<evidence type="ECO:0000313" key="10">
    <source>
        <dbReference type="Proteomes" id="UP000014760"/>
    </source>
</evidence>
<evidence type="ECO:0000256" key="2">
    <source>
        <dbReference type="ARBA" id="ARBA00022617"/>
    </source>
</evidence>
<dbReference type="EMBL" id="AMQN01010124">
    <property type="status" value="NOT_ANNOTATED_CDS"/>
    <property type="molecule type" value="Genomic_DNA"/>
</dbReference>
<reference evidence="10" key="1">
    <citation type="submission" date="2012-12" db="EMBL/GenBank/DDBJ databases">
        <authorList>
            <person name="Hellsten U."/>
            <person name="Grimwood J."/>
            <person name="Chapman J.A."/>
            <person name="Shapiro H."/>
            <person name="Aerts A."/>
            <person name="Otillar R.P."/>
            <person name="Terry A.Y."/>
            <person name="Boore J.L."/>
            <person name="Simakov O."/>
            <person name="Marletaz F."/>
            <person name="Cho S.-J."/>
            <person name="Edsinger-Gonzales E."/>
            <person name="Havlak P."/>
            <person name="Kuo D.-H."/>
            <person name="Larsson T."/>
            <person name="Lv J."/>
            <person name="Arendt D."/>
            <person name="Savage R."/>
            <person name="Osoegawa K."/>
            <person name="de Jong P."/>
            <person name="Lindberg D.R."/>
            <person name="Seaver E.C."/>
            <person name="Weisblat D.A."/>
            <person name="Putnam N.H."/>
            <person name="Grigoriev I.V."/>
            <person name="Rokhsar D.S."/>
        </authorList>
    </citation>
    <scope>NUCLEOTIDE SEQUENCE</scope>
    <source>
        <strain evidence="10">I ESC-2004</strain>
    </source>
</reference>
<keyword evidence="5 7" id="KW-0408">Iron</keyword>
<evidence type="ECO:0000256" key="8">
    <source>
        <dbReference type="RuleBase" id="RU000461"/>
    </source>
</evidence>
<evidence type="ECO:0008006" key="11">
    <source>
        <dbReference type="Google" id="ProtNLM"/>
    </source>
</evidence>
<comment type="cofactor">
    <cofactor evidence="7">
        <name>heme</name>
        <dbReference type="ChEBI" id="CHEBI:30413"/>
    </cofactor>
</comment>
<proteinExistence type="inferred from homology"/>
<dbReference type="PANTHER" id="PTHR24289">
    <property type="entry name" value="STEROID 17-ALPHA-HYDROXYLASE/17,20 LYASE"/>
    <property type="match status" value="1"/>
</dbReference>
<dbReference type="InterPro" id="IPR002401">
    <property type="entry name" value="Cyt_P450_E_grp-I"/>
</dbReference>
<dbReference type="OrthoDB" id="1470350at2759"/>
<evidence type="ECO:0000256" key="7">
    <source>
        <dbReference type="PIRSR" id="PIRSR602401-1"/>
    </source>
</evidence>
<dbReference type="InterPro" id="IPR017972">
    <property type="entry name" value="Cyt_P450_CS"/>
</dbReference>
<comment type="similarity">
    <text evidence="1 8">Belongs to the cytochrome P450 family.</text>
</comment>
<dbReference type="PRINTS" id="PR00385">
    <property type="entry name" value="P450"/>
</dbReference>
<dbReference type="PROSITE" id="PS00086">
    <property type="entry name" value="CYTOCHROME_P450"/>
    <property type="match status" value="1"/>
</dbReference>
<keyword evidence="2 7" id="KW-0349">Heme</keyword>
<evidence type="ECO:0000256" key="3">
    <source>
        <dbReference type="ARBA" id="ARBA00022723"/>
    </source>
</evidence>
<keyword evidence="4 8" id="KW-0560">Oxidoreductase</keyword>
<dbReference type="Proteomes" id="UP000014760">
    <property type="component" value="Unassembled WGS sequence"/>
</dbReference>
<evidence type="ECO:0000256" key="6">
    <source>
        <dbReference type="ARBA" id="ARBA00023033"/>
    </source>
</evidence>
<dbReference type="InterPro" id="IPR036396">
    <property type="entry name" value="Cyt_P450_sf"/>
</dbReference>
<keyword evidence="6 8" id="KW-0503">Monooxygenase</keyword>
<dbReference type="SUPFAM" id="SSF48264">
    <property type="entry name" value="Cytochrome P450"/>
    <property type="match status" value="1"/>
</dbReference>
<dbReference type="STRING" id="283909.R7U030"/>
<keyword evidence="3 7" id="KW-0479">Metal-binding</keyword>
<evidence type="ECO:0000313" key="9">
    <source>
        <dbReference type="EnsemblMetazoa" id="CapteP73286"/>
    </source>
</evidence>
<evidence type="ECO:0000256" key="5">
    <source>
        <dbReference type="ARBA" id="ARBA00023004"/>
    </source>
</evidence>
<feature type="binding site" description="axial binding residue" evidence="7">
    <location>
        <position position="421"/>
    </location>
    <ligand>
        <name>heme</name>
        <dbReference type="ChEBI" id="CHEBI:30413"/>
    </ligand>
    <ligandPart>
        <name>Fe</name>
        <dbReference type="ChEBI" id="CHEBI:18248"/>
    </ligandPart>
</feature>
<reference evidence="10" key="2">
    <citation type="journal article" date="2013" name="Nature">
        <title>Insights into bilaterian evolution from three spiralian genomes.</title>
        <authorList>
            <person name="Simakov O."/>
            <person name="Marletaz F."/>
            <person name="Cho S.J."/>
            <person name="Edsinger-Gonzales E."/>
            <person name="Havlak P."/>
            <person name="Hellsten U."/>
            <person name="Kuo D.H."/>
            <person name="Larsson T."/>
            <person name="Lv J."/>
            <person name="Arendt D."/>
            <person name="Savage R."/>
            <person name="Osoegawa K."/>
            <person name="de Jong P."/>
            <person name="Grimwood J."/>
            <person name="Chapman J.A."/>
            <person name="Shapiro H."/>
            <person name="Aerts A."/>
            <person name="Otillar R.P."/>
            <person name="Terry A.Y."/>
            <person name="Boore J.L."/>
            <person name="Grigoriev I.V."/>
            <person name="Lindberg D.R."/>
            <person name="Seaver E.C."/>
            <person name="Weisblat D.A."/>
            <person name="Putnam N.H."/>
            <person name="Rokhsar D.S."/>
        </authorList>
    </citation>
    <scope>NUCLEOTIDE SEQUENCE</scope>
    <source>
        <strain evidence="10">I ESC-2004</strain>
    </source>
</reference>
<organism evidence="9 10">
    <name type="scientific">Capitella teleta</name>
    <name type="common">Polychaete worm</name>
    <dbReference type="NCBI Taxonomy" id="283909"/>
    <lineage>
        <taxon>Eukaryota</taxon>
        <taxon>Metazoa</taxon>
        <taxon>Spiralia</taxon>
        <taxon>Lophotrochozoa</taxon>
        <taxon>Annelida</taxon>
        <taxon>Polychaeta</taxon>
        <taxon>Sedentaria</taxon>
        <taxon>Scolecida</taxon>
        <taxon>Capitellidae</taxon>
        <taxon>Capitella</taxon>
    </lineage>
</organism>
<dbReference type="PANTHER" id="PTHR24289:SF20">
    <property type="entry name" value="STEROID 17-ALPHA-HYDROXYLASE_17,20 LYASE"/>
    <property type="match status" value="1"/>
</dbReference>
<dbReference type="Gene3D" id="1.10.630.10">
    <property type="entry name" value="Cytochrome P450"/>
    <property type="match status" value="1"/>
</dbReference>
<dbReference type="PRINTS" id="PR00463">
    <property type="entry name" value="EP450I"/>
</dbReference>
<evidence type="ECO:0000256" key="4">
    <source>
        <dbReference type="ARBA" id="ARBA00023002"/>
    </source>
</evidence>
<accession>X2B8F3</accession>
<dbReference type="OMA" id="MFIMINI"/>
<sequence length="445" mass="50449">MPRKRGLPIIGNLHQMNLGRPELTFTEWGKELGDVFSVEIPGDTALVLNSFDAIHEALVTKGICFGGRPQENKFRLEFISDGFKDIFFDNAGARWKILRKTAHRQVKMFDAGSKQIEQLNLNVIKELAKEFRSHDGVSFNPRETIYHTIMNLTTMLLTNKMFKQTDEEFKLFTEIERLSVSSIAASGKGVELDLLPWLRFFGNSTYKKLLRAKYCRDVLWKMIKGEILEDIRSDDKEIDSLVHALFRLHQSQQEGNSPGTFPLEEANLRATFADMIVGATTTTSHSFYAFLNIISQHRDIQEKLQEEVDRVIGSDRYVSVNDRTTMPYTQAAVLELLRSTSVVPMAIPHVTLEKTSVSGYPIPPGVITLPNLWAMHHAQDFWGDPHAFRPERFLDDAGDLVSASHENRRHLMPFGAGTRVCLGENLAIGRLFLLIATVAQLFVVE</sequence>
<dbReference type="HOGENOM" id="CLU_001570_22_0_1"/>
<evidence type="ECO:0000256" key="1">
    <source>
        <dbReference type="ARBA" id="ARBA00010617"/>
    </source>
</evidence>
<name>X2B8F3_CAPTE</name>
<dbReference type="InterPro" id="IPR001128">
    <property type="entry name" value="Cyt_P450"/>
</dbReference>